<sequence>MTSVRRVNAVSPRGTDKQRNKYSSSLPLCTREKHSAPIPNIALNRPRQNPGSAPSQASRLTVAVLVEVPHLEG</sequence>
<dbReference type="EMBL" id="MU825525">
    <property type="protein sequence ID" value="KAJ7388265.1"/>
    <property type="molecule type" value="Genomic_DNA"/>
</dbReference>
<comment type="caution">
    <text evidence="2">The sequence shown here is derived from an EMBL/GenBank/DDBJ whole genome shotgun (WGS) entry which is preliminary data.</text>
</comment>
<proteinExistence type="predicted"/>
<dbReference type="Proteomes" id="UP001163046">
    <property type="component" value="Unassembled WGS sequence"/>
</dbReference>
<feature type="compositionally biased region" description="Polar residues" evidence="1">
    <location>
        <begin position="46"/>
        <end position="58"/>
    </location>
</feature>
<feature type="region of interest" description="Disordered" evidence="1">
    <location>
        <begin position="1"/>
        <end position="58"/>
    </location>
</feature>
<gene>
    <name evidence="2" type="ORF">OS493_038872</name>
</gene>
<keyword evidence="3" id="KW-1185">Reference proteome</keyword>
<name>A0A9W9ZVK3_9CNID</name>
<evidence type="ECO:0000313" key="3">
    <source>
        <dbReference type="Proteomes" id="UP001163046"/>
    </source>
</evidence>
<protein>
    <submittedName>
        <fullName evidence="2">Uncharacterized protein</fullName>
    </submittedName>
</protein>
<evidence type="ECO:0000313" key="2">
    <source>
        <dbReference type="EMBL" id="KAJ7388265.1"/>
    </source>
</evidence>
<accession>A0A9W9ZVK3</accession>
<evidence type="ECO:0000256" key="1">
    <source>
        <dbReference type="SAM" id="MobiDB-lite"/>
    </source>
</evidence>
<reference evidence="2" key="1">
    <citation type="submission" date="2023-01" db="EMBL/GenBank/DDBJ databases">
        <title>Genome assembly of the deep-sea coral Lophelia pertusa.</title>
        <authorList>
            <person name="Herrera S."/>
            <person name="Cordes E."/>
        </authorList>
    </citation>
    <scope>NUCLEOTIDE SEQUENCE</scope>
    <source>
        <strain evidence="2">USNM1676648</strain>
        <tissue evidence="2">Polyp</tissue>
    </source>
</reference>
<organism evidence="2 3">
    <name type="scientific">Desmophyllum pertusum</name>
    <dbReference type="NCBI Taxonomy" id="174260"/>
    <lineage>
        <taxon>Eukaryota</taxon>
        <taxon>Metazoa</taxon>
        <taxon>Cnidaria</taxon>
        <taxon>Anthozoa</taxon>
        <taxon>Hexacorallia</taxon>
        <taxon>Scleractinia</taxon>
        <taxon>Caryophylliina</taxon>
        <taxon>Caryophylliidae</taxon>
        <taxon>Desmophyllum</taxon>
    </lineage>
</organism>
<dbReference type="AlphaFoldDB" id="A0A9W9ZVK3"/>